<feature type="region of interest" description="Disordered" evidence="1">
    <location>
        <begin position="1"/>
        <end position="27"/>
    </location>
</feature>
<gene>
    <name evidence="2" type="ORF">COV60_02695</name>
</gene>
<dbReference type="AlphaFoldDB" id="A0A2H0N280"/>
<evidence type="ECO:0000313" key="3">
    <source>
        <dbReference type="Proteomes" id="UP000229782"/>
    </source>
</evidence>
<accession>A0A2H0N280</accession>
<name>A0A2H0N280_9BACT</name>
<sequence length="429" mass="48086">MSEICKGGTLIDQQPSSSPVDTETRPPYEAKLSRDNFASLMRLLKQAAGFKINLLTEGDLTPPTLAIEKGGLRGGKQKIVYEIASVDVTQMTLLPMHESKASTIIVEDVGEIGPDDSHGRPVYVTDKAEFKAYLTRLEAAIDSALEADRVARRHAGRALSGIPETVPVETGRRFDYNLEVAERYGMEAVELPARPKAQELFDKIIANDLAFLGTDGTLNREEVQRYWDANCTNLPNIPKESFWYFKQLARGLISDTIDEDDKDTVTKRHIPSFGEKDFVLVMNFPEKDARGDSRIEIIEKLFNTSHPTGILREKINVALWEDHDAREQSLVAKVIIAELLDLEVGASEIAKYELRLIRPDEYARLAQSQNYGNHDIWTHMDGYNIRGDGRRDGLIGGDRGYGGAACVDADWRDDRRGSIAVRLVLQRKR</sequence>
<evidence type="ECO:0000313" key="2">
    <source>
        <dbReference type="EMBL" id="PIR02998.1"/>
    </source>
</evidence>
<comment type="caution">
    <text evidence="2">The sequence shown here is derived from an EMBL/GenBank/DDBJ whole genome shotgun (WGS) entry which is preliminary data.</text>
</comment>
<dbReference type="EMBL" id="PCWM01000062">
    <property type="protein sequence ID" value="PIR02998.1"/>
    <property type="molecule type" value="Genomic_DNA"/>
</dbReference>
<dbReference type="Proteomes" id="UP000229782">
    <property type="component" value="Unassembled WGS sequence"/>
</dbReference>
<evidence type="ECO:0000256" key="1">
    <source>
        <dbReference type="SAM" id="MobiDB-lite"/>
    </source>
</evidence>
<proteinExistence type="predicted"/>
<feature type="compositionally biased region" description="Polar residues" evidence="1">
    <location>
        <begin position="11"/>
        <end position="21"/>
    </location>
</feature>
<protein>
    <submittedName>
        <fullName evidence="2">Uncharacterized protein</fullName>
    </submittedName>
</protein>
<organism evidence="2 3">
    <name type="scientific">Candidatus Magasanikbacteria bacterium CG11_big_fil_rev_8_21_14_0_20_43_7</name>
    <dbReference type="NCBI Taxonomy" id="1974654"/>
    <lineage>
        <taxon>Bacteria</taxon>
        <taxon>Candidatus Magasanikiibacteriota</taxon>
    </lineage>
</organism>
<reference evidence="2 3" key="1">
    <citation type="submission" date="2017-09" db="EMBL/GenBank/DDBJ databases">
        <title>Depth-based differentiation of microbial function through sediment-hosted aquifers and enrichment of novel symbionts in the deep terrestrial subsurface.</title>
        <authorList>
            <person name="Probst A.J."/>
            <person name="Ladd B."/>
            <person name="Jarett J.K."/>
            <person name="Geller-Mcgrath D.E."/>
            <person name="Sieber C.M."/>
            <person name="Emerson J.B."/>
            <person name="Anantharaman K."/>
            <person name="Thomas B.C."/>
            <person name="Malmstrom R."/>
            <person name="Stieglmeier M."/>
            <person name="Klingl A."/>
            <person name="Woyke T."/>
            <person name="Ryan C.M."/>
            <person name="Banfield J.F."/>
        </authorList>
    </citation>
    <scope>NUCLEOTIDE SEQUENCE [LARGE SCALE GENOMIC DNA]</scope>
    <source>
        <strain evidence="2">CG11_big_fil_rev_8_21_14_0_20_43_7</strain>
    </source>
</reference>